<dbReference type="Proteomes" id="UP000003553">
    <property type="component" value="Unassembled WGS sequence"/>
</dbReference>
<dbReference type="Pfam" id="PF16154">
    <property type="entry name" value="DUF4862"/>
    <property type="match status" value="1"/>
</dbReference>
<evidence type="ECO:0008006" key="3">
    <source>
        <dbReference type="Google" id="ProtNLM"/>
    </source>
</evidence>
<dbReference type="InterPro" id="IPR032344">
    <property type="entry name" value="DUF4862"/>
</dbReference>
<reference evidence="1" key="2">
    <citation type="submission" date="2015-05" db="EMBL/GenBank/DDBJ databases">
        <title>Draft genome sequence of Actinomyces odontolyticus (ATCC 17982).</title>
        <authorList>
            <person name="Sudarsanam P."/>
            <person name="Ley R."/>
            <person name="Guruge J."/>
            <person name="Turnbaugh P.J."/>
            <person name="Mahowald M."/>
            <person name="Liep D."/>
            <person name="Gordon J."/>
        </authorList>
    </citation>
    <scope>NUCLEOTIDE SEQUENCE</scope>
    <source>
        <strain evidence="1">ATCC 17982</strain>
    </source>
</reference>
<keyword evidence="2" id="KW-1185">Reference proteome</keyword>
<proteinExistence type="predicted"/>
<dbReference type="HOGENOM" id="CLU_077119_1_0_11"/>
<accession>A7B9K8</accession>
<dbReference type="EMBL" id="AAYI02000004">
    <property type="protein sequence ID" value="EDN79882.1"/>
    <property type="molecule type" value="Genomic_DNA"/>
</dbReference>
<name>A7B9K8_9ACTO</name>
<reference evidence="1" key="1">
    <citation type="submission" date="2007-04" db="EMBL/GenBank/DDBJ databases">
        <authorList>
            <person name="Fulton L."/>
            <person name="Clifton S."/>
            <person name="Fulton B."/>
            <person name="Xu J."/>
            <person name="Minx P."/>
            <person name="Pepin K.H."/>
            <person name="Johnson M."/>
            <person name="Thiruvilangam P."/>
            <person name="Bhonagiri V."/>
            <person name="Nash W.E."/>
            <person name="Mardis E.R."/>
            <person name="Wilson R.K."/>
        </authorList>
    </citation>
    <scope>NUCLEOTIDE SEQUENCE [LARGE SCALE GENOMIC DNA]</scope>
    <source>
        <strain evidence="1">ATCC 17982</strain>
    </source>
</reference>
<sequence>MTTMTLPFVIGAYASHPAPELEADYYRLLADQPWVSGVEIPYPGQLATQGDVLAGHLAAHWDFNTITAIPGTMQNVWKNENFGLASPDEAGRAAALDFTRALRDDLAALCERAGRQLVARVQLHSAPTRLAQADAFKRSLAEVATWDWCGATLVIEHCDKYIPEQNPEKGFLSLESEIDIVSEAGIGIHLNWGRSAVEGRSADTAYEHVLEAGKRGVLDGIIFSGAGPEETQYGYSWIDGHLPAQADEPTSLMDEAEIARCARAAVEGGVNYLGAKVCVPKDASLEQRLAMLTNIYRACGIGE</sequence>
<dbReference type="AlphaFoldDB" id="A7B9K8"/>
<protein>
    <recommendedName>
        <fullName evidence="3">UDP-N-acetylglucosamine diphosphorylase</fullName>
    </recommendedName>
</protein>
<organism evidence="1 2">
    <name type="scientific">Schaalia dentiphila ATCC 17982</name>
    <dbReference type="NCBI Taxonomy" id="411466"/>
    <lineage>
        <taxon>Bacteria</taxon>
        <taxon>Bacillati</taxon>
        <taxon>Actinomycetota</taxon>
        <taxon>Actinomycetes</taxon>
        <taxon>Actinomycetales</taxon>
        <taxon>Actinomycetaceae</taxon>
        <taxon>Schaalia</taxon>
        <taxon>Schaalia dentiphila</taxon>
    </lineage>
</organism>
<comment type="caution">
    <text evidence="1">The sequence shown here is derived from an EMBL/GenBank/DDBJ whole genome shotgun (WGS) entry which is preliminary data.</text>
</comment>
<evidence type="ECO:0000313" key="2">
    <source>
        <dbReference type="Proteomes" id="UP000003553"/>
    </source>
</evidence>
<gene>
    <name evidence="1" type="ORF">ACTODO_00310</name>
</gene>
<evidence type="ECO:0000313" key="1">
    <source>
        <dbReference type="EMBL" id="EDN79882.1"/>
    </source>
</evidence>
<dbReference type="eggNOG" id="COG0648">
    <property type="taxonomic scope" value="Bacteria"/>
</dbReference>